<gene>
    <name evidence="3" type="ORF">NDR86_14110</name>
</gene>
<evidence type="ECO:0000313" key="4">
    <source>
        <dbReference type="Proteomes" id="UP001139157"/>
    </source>
</evidence>
<dbReference type="Proteomes" id="UP001139157">
    <property type="component" value="Unassembled WGS sequence"/>
</dbReference>
<dbReference type="SMART" id="SM00422">
    <property type="entry name" value="HTH_MERR"/>
    <property type="match status" value="2"/>
</dbReference>
<dbReference type="Pfam" id="PF00376">
    <property type="entry name" value="MerR"/>
    <property type="match status" value="1"/>
</dbReference>
<feature type="domain" description="HTH merR-type" evidence="2">
    <location>
        <begin position="13"/>
        <end position="55"/>
    </location>
</feature>
<organism evidence="3 4">
    <name type="scientific">Nocardia pulmonis</name>
    <dbReference type="NCBI Taxonomy" id="2951408"/>
    <lineage>
        <taxon>Bacteria</taxon>
        <taxon>Bacillati</taxon>
        <taxon>Actinomycetota</taxon>
        <taxon>Actinomycetes</taxon>
        <taxon>Mycobacteriales</taxon>
        <taxon>Nocardiaceae</taxon>
        <taxon>Nocardia</taxon>
    </lineage>
</organism>
<dbReference type="Pfam" id="PF13411">
    <property type="entry name" value="MerR_1"/>
    <property type="match status" value="1"/>
</dbReference>
<dbReference type="InterPro" id="IPR000551">
    <property type="entry name" value="MerR-type_HTH_dom"/>
</dbReference>
<dbReference type="EMBL" id="JAMRXG010000005">
    <property type="protein sequence ID" value="MCM6774607.1"/>
    <property type="molecule type" value="Genomic_DNA"/>
</dbReference>
<dbReference type="PROSITE" id="PS50937">
    <property type="entry name" value="HTH_MERR_2"/>
    <property type="match status" value="2"/>
</dbReference>
<evidence type="ECO:0000259" key="2">
    <source>
        <dbReference type="PROSITE" id="PS50937"/>
    </source>
</evidence>
<dbReference type="RefSeq" id="WP_251912371.1">
    <property type="nucleotide sequence ID" value="NZ_JAMRXG010000005.1"/>
</dbReference>
<keyword evidence="4" id="KW-1185">Reference proteome</keyword>
<evidence type="ECO:0000313" key="3">
    <source>
        <dbReference type="EMBL" id="MCM6774607.1"/>
    </source>
</evidence>
<dbReference type="Gene3D" id="1.10.1660.10">
    <property type="match status" value="2"/>
</dbReference>
<dbReference type="InterPro" id="IPR047057">
    <property type="entry name" value="MerR_fam"/>
</dbReference>
<feature type="domain" description="HTH merR-type" evidence="2">
    <location>
        <begin position="124"/>
        <end position="193"/>
    </location>
</feature>
<keyword evidence="1 3" id="KW-0238">DNA-binding</keyword>
<dbReference type="SUPFAM" id="SSF46955">
    <property type="entry name" value="Putative DNA-binding domain"/>
    <property type="match status" value="2"/>
</dbReference>
<dbReference type="AlphaFoldDB" id="A0A9X2IW58"/>
<protein>
    <submittedName>
        <fullName evidence="3">MerR family DNA-binding transcriptional regulator</fullName>
    </submittedName>
</protein>
<evidence type="ECO:0000256" key="1">
    <source>
        <dbReference type="ARBA" id="ARBA00023125"/>
    </source>
</evidence>
<accession>A0A9X2IW58</accession>
<dbReference type="PANTHER" id="PTHR30204:SF93">
    <property type="entry name" value="HTH MERR-TYPE DOMAIN-CONTAINING PROTEIN"/>
    <property type="match status" value="1"/>
</dbReference>
<reference evidence="3" key="1">
    <citation type="submission" date="2022-06" db="EMBL/GenBank/DDBJ databases">
        <title>Novel species in genus nocardia.</title>
        <authorList>
            <person name="Li F."/>
        </authorList>
    </citation>
    <scope>NUCLEOTIDE SEQUENCE</scope>
    <source>
        <strain evidence="3">CDC141</strain>
    </source>
</reference>
<dbReference type="InterPro" id="IPR009061">
    <property type="entry name" value="DNA-bd_dom_put_sf"/>
</dbReference>
<dbReference type="GO" id="GO:0003700">
    <property type="term" value="F:DNA-binding transcription factor activity"/>
    <property type="evidence" value="ECO:0007669"/>
    <property type="project" value="InterPro"/>
</dbReference>
<comment type="caution">
    <text evidence="3">The sequence shown here is derived from an EMBL/GenBank/DDBJ whole genome shotgun (WGS) entry which is preliminary data.</text>
</comment>
<dbReference type="GO" id="GO:0003677">
    <property type="term" value="F:DNA binding"/>
    <property type="evidence" value="ECO:0007669"/>
    <property type="project" value="UniProtKB-KW"/>
</dbReference>
<dbReference type="PANTHER" id="PTHR30204">
    <property type="entry name" value="REDOX-CYCLING DRUG-SENSING TRANSCRIPTIONAL ACTIVATOR SOXR"/>
    <property type="match status" value="1"/>
</dbReference>
<proteinExistence type="predicted"/>
<name>A0A9X2IW58_9NOCA</name>
<sequence>MSEPAQQWRPIDLARLAGISPQQIRNYVDAGILPSVTRTPAGYRRFGARHAAALQTFRGLLVGFGPIAGREIMQAVHAGDLDAALAVVDDAHAALREQRRSLDATAEALAALANQKPTATPRSGLRIGEVATRLGVRASALRVWEAEGLLTPGREPGTGYRVFGPADVRDAQVVTVLRRGHHRFDQIRPILDDLHRTGSSSALRATLARRRTELTARARAMLAGAAELHRYLSEYG</sequence>